<dbReference type="GO" id="GO:0003677">
    <property type="term" value="F:DNA binding"/>
    <property type="evidence" value="ECO:0007669"/>
    <property type="project" value="UniProtKB-KW"/>
</dbReference>
<name>A0A1T5L978_9GAMM</name>
<feature type="region of interest" description="Disordered" evidence="4">
    <location>
        <begin position="1"/>
        <end position="20"/>
    </location>
</feature>
<accession>A0A1T5L978</accession>
<dbReference type="GO" id="GO:0005829">
    <property type="term" value="C:cytosol"/>
    <property type="evidence" value="ECO:0007669"/>
    <property type="project" value="TreeGrafter"/>
</dbReference>
<evidence type="ECO:0000313" key="7">
    <source>
        <dbReference type="Proteomes" id="UP000190341"/>
    </source>
</evidence>
<dbReference type="AlphaFoldDB" id="A0A1T5L978"/>
<keyword evidence="7" id="KW-1185">Reference proteome</keyword>
<dbReference type="Proteomes" id="UP000190341">
    <property type="component" value="Unassembled WGS sequence"/>
</dbReference>
<evidence type="ECO:0000256" key="1">
    <source>
        <dbReference type="ARBA" id="ARBA00023015"/>
    </source>
</evidence>
<protein>
    <submittedName>
        <fullName evidence="6">Helix-turn-helix</fullName>
    </submittedName>
</protein>
<dbReference type="STRING" id="428993.SAMN06296058_2145"/>
<evidence type="ECO:0000256" key="4">
    <source>
        <dbReference type="SAM" id="MobiDB-lite"/>
    </source>
</evidence>
<dbReference type="RefSeq" id="WP_079724532.1">
    <property type="nucleotide sequence ID" value="NZ_BMCL01000001.1"/>
</dbReference>
<evidence type="ECO:0000313" key="6">
    <source>
        <dbReference type="EMBL" id="SKC72494.1"/>
    </source>
</evidence>
<dbReference type="EMBL" id="FUZV01000002">
    <property type="protein sequence ID" value="SKC72494.1"/>
    <property type="molecule type" value="Genomic_DNA"/>
</dbReference>
<organism evidence="6 7">
    <name type="scientific">Pseudoxanthomonas indica</name>
    <dbReference type="NCBI Taxonomy" id="428993"/>
    <lineage>
        <taxon>Bacteria</taxon>
        <taxon>Pseudomonadati</taxon>
        <taxon>Pseudomonadota</taxon>
        <taxon>Gammaproteobacteria</taxon>
        <taxon>Lysobacterales</taxon>
        <taxon>Lysobacteraceae</taxon>
        <taxon>Pseudoxanthomonas</taxon>
    </lineage>
</organism>
<dbReference type="GO" id="GO:0003700">
    <property type="term" value="F:DNA-binding transcription factor activity"/>
    <property type="evidence" value="ECO:0007669"/>
    <property type="project" value="TreeGrafter"/>
</dbReference>
<keyword evidence="3" id="KW-0804">Transcription</keyword>
<proteinExistence type="predicted"/>
<dbReference type="PANTHER" id="PTHR46797">
    <property type="entry name" value="HTH-TYPE TRANSCRIPTIONAL REGULATOR"/>
    <property type="match status" value="1"/>
</dbReference>
<dbReference type="Pfam" id="PF01381">
    <property type="entry name" value="HTH_3"/>
    <property type="match status" value="1"/>
</dbReference>
<dbReference type="SUPFAM" id="SSF47413">
    <property type="entry name" value="lambda repressor-like DNA-binding domains"/>
    <property type="match status" value="1"/>
</dbReference>
<dbReference type="InterPro" id="IPR010982">
    <property type="entry name" value="Lambda_DNA-bd_dom_sf"/>
</dbReference>
<dbReference type="Gene3D" id="1.10.260.40">
    <property type="entry name" value="lambda repressor-like DNA-binding domains"/>
    <property type="match status" value="1"/>
</dbReference>
<evidence type="ECO:0000256" key="3">
    <source>
        <dbReference type="ARBA" id="ARBA00023163"/>
    </source>
</evidence>
<dbReference type="CDD" id="cd00093">
    <property type="entry name" value="HTH_XRE"/>
    <property type="match status" value="1"/>
</dbReference>
<gene>
    <name evidence="6" type="ORF">SAMN06296058_2145</name>
</gene>
<evidence type="ECO:0000256" key="2">
    <source>
        <dbReference type="ARBA" id="ARBA00023125"/>
    </source>
</evidence>
<keyword evidence="2" id="KW-0238">DNA-binding</keyword>
<dbReference type="InterPro" id="IPR001387">
    <property type="entry name" value="Cro/C1-type_HTH"/>
</dbReference>
<evidence type="ECO:0000259" key="5">
    <source>
        <dbReference type="PROSITE" id="PS50943"/>
    </source>
</evidence>
<dbReference type="SMART" id="SM00530">
    <property type="entry name" value="HTH_XRE"/>
    <property type="match status" value="1"/>
</dbReference>
<sequence length="85" mass="9325">MSRKTASAATAVDDDGPSEARQRISANLKKLRKEQGLSQEKLAEISGFHRTYVSQLERCITNISIDGLGKVAKALDVDVRELLKP</sequence>
<dbReference type="OrthoDB" id="9800901at2"/>
<reference evidence="6 7" key="1">
    <citation type="submission" date="2017-02" db="EMBL/GenBank/DDBJ databases">
        <authorList>
            <person name="Peterson S.W."/>
        </authorList>
    </citation>
    <scope>NUCLEOTIDE SEQUENCE [LARGE SCALE GENOMIC DNA]</scope>
    <source>
        <strain evidence="6 7">P15</strain>
    </source>
</reference>
<dbReference type="InterPro" id="IPR050807">
    <property type="entry name" value="TransReg_Diox_bact_type"/>
</dbReference>
<dbReference type="PROSITE" id="PS50943">
    <property type="entry name" value="HTH_CROC1"/>
    <property type="match status" value="1"/>
</dbReference>
<keyword evidence="1" id="KW-0805">Transcription regulation</keyword>
<dbReference type="PANTHER" id="PTHR46797:SF23">
    <property type="entry name" value="HTH-TYPE TRANSCRIPTIONAL REGULATOR SUTR"/>
    <property type="match status" value="1"/>
</dbReference>
<feature type="domain" description="HTH cro/C1-type" evidence="5">
    <location>
        <begin position="28"/>
        <end position="82"/>
    </location>
</feature>